<gene>
    <name evidence="2" type="ORF">PCOAH_00037160</name>
</gene>
<dbReference type="RefSeq" id="XP_019917064.1">
    <property type="nucleotide sequence ID" value="XM_020060507.1"/>
</dbReference>
<sequence>MCDSMVSHFSYFGMLRRRRKRYRRAHQARSPSLGQQIVEHVDDQADGPHAYTLVKERKARSTPIKRRKKRAVGRAGRRRGSLRRRMIIDIHLEVLNECQKGNLHSTKEDFFEILVQEFMGNNFIEEDFVPKEQVPCSDSGFRVDLPKEQVPWSYSGFRVDIPKEEVPG</sequence>
<evidence type="ECO:0000313" key="3">
    <source>
        <dbReference type="Proteomes" id="UP000092716"/>
    </source>
</evidence>
<proteinExistence type="predicted"/>
<dbReference type="GeneID" id="30910447"/>
<organism evidence="2 3">
    <name type="scientific">Plasmodium coatneyi</name>
    <dbReference type="NCBI Taxonomy" id="208452"/>
    <lineage>
        <taxon>Eukaryota</taxon>
        <taxon>Sar</taxon>
        <taxon>Alveolata</taxon>
        <taxon>Apicomplexa</taxon>
        <taxon>Aconoidasida</taxon>
        <taxon>Haemosporida</taxon>
        <taxon>Plasmodiidae</taxon>
        <taxon>Plasmodium</taxon>
    </lineage>
</organism>
<name>A0A1B1E6I0_9APIC</name>
<dbReference type="KEGG" id="pcot:PCOAH_00037160"/>
<reference evidence="3" key="1">
    <citation type="submission" date="2016-06" db="EMBL/GenBank/DDBJ databases">
        <title>First high quality genome sequence of Plasmodium coatneyi using continuous long reads from single molecule, real-time sequencing.</title>
        <authorList>
            <person name="Chien J.-T."/>
            <person name="Pakala S.B."/>
            <person name="Geraldo J.A."/>
            <person name="Lapp S.A."/>
            <person name="Barnwell J.W."/>
            <person name="Kissinger J.C."/>
            <person name="Galinski M.R."/>
            <person name="Humphrey J.C."/>
        </authorList>
    </citation>
    <scope>NUCLEOTIDE SEQUENCE [LARGE SCALE GENOMIC DNA]</scope>
    <source>
        <strain evidence="3">Hackeri</strain>
    </source>
</reference>
<keyword evidence="3" id="KW-1185">Reference proteome</keyword>
<dbReference type="Proteomes" id="UP000092716">
    <property type="component" value="Chromosome 12"/>
</dbReference>
<evidence type="ECO:0000259" key="1">
    <source>
        <dbReference type="Pfam" id="PF12879"/>
    </source>
</evidence>
<evidence type="ECO:0000313" key="2">
    <source>
        <dbReference type="EMBL" id="ANQ10369.1"/>
    </source>
</evidence>
<dbReference type="InterPro" id="IPR024288">
    <property type="entry name" value="SICA_C"/>
</dbReference>
<dbReference type="OrthoDB" id="376328at2759"/>
<feature type="domain" description="Schizont-infected cell agglutination C-terminal" evidence="1">
    <location>
        <begin position="11"/>
        <end position="157"/>
    </location>
</feature>
<dbReference type="VEuPathDB" id="PlasmoDB:PCOAH_00037160"/>
<accession>A0A1B1E6I0</accession>
<protein>
    <submittedName>
        <fullName evidence="2">SICA antigen</fullName>
    </submittedName>
</protein>
<dbReference type="Pfam" id="PF12879">
    <property type="entry name" value="SICA_C"/>
    <property type="match status" value="1"/>
</dbReference>
<dbReference type="AlphaFoldDB" id="A0A1B1E6I0"/>
<dbReference type="EMBL" id="CP016250">
    <property type="protein sequence ID" value="ANQ10369.1"/>
    <property type="molecule type" value="Genomic_DNA"/>
</dbReference>